<reference evidence="1 2" key="1">
    <citation type="submission" date="2019-03" db="EMBL/GenBank/DDBJ databases">
        <title>Single cell metagenomics reveals metabolic interactions within the superorganism composed of flagellate Streblomastix strix and complex community of Bacteroidetes bacteria on its surface.</title>
        <authorList>
            <person name="Treitli S.C."/>
            <person name="Kolisko M."/>
            <person name="Husnik F."/>
            <person name="Keeling P."/>
            <person name="Hampl V."/>
        </authorList>
    </citation>
    <scope>NUCLEOTIDE SEQUENCE [LARGE SCALE GENOMIC DNA]</scope>
    <source>
        <strain evidence="1">ST1C</strain>
    </source>
</reference>
<dbReference type="Proteomes" id="UP000324800">
    <property type="component" value="Unassembled WGS sequence"/>
</dbReference>
<dbReference type="EMBL" id="SNRW01002489">
    <property type="protein sequence ID" value="KAA6392593.1"/>
    <property type="molecule type" value="Genomic_DNA"/>
</dbReference>
<organism evidence="1 2">
    <name type="scientific">Streblomastix strix</name>
    <dbReference type="NCBI Taxonomy" id="222440"/>
    <lineage>
        <taxon>Eukaryota</taxon>
        <taxon>Metamonada</taxon>
        <taxon>Preaxostyla</taxon>
        <taxon>Oxymonadida</taxon>
        <taxon>Streblomastigidae</taxon>
        <taxon>Streblomastix</taxon>
    </lineage>
</organism>
<dbReference type="AlphaFoldDB" id="A0A5J4WD38"/>
<protein>
    <submittedName>
        <fullName evidence="1">Uncharacterized protein</fullName>
    </submittedName>
</protein>
<comment type="caution">
    <text evidence="1">The sequence shown here is derived from an EMBL/GenBank/DDBJ whole genome shotgun (WGS) entry which is preliminary data.</text>
</comment>
<evidence type="ECO:0000313" key="2">
    <source>
        <dbReference type="Proteomes" id="UP000324800"/>
    </source>
</evidence>
<name>A0A5J4WD38_9EUKA</name>
<proteinExistence type="predicted"/>
<gene>
    <name evidence="1" type="ORF">EZS28_011874</name>
</gene>
<evidence type="ECO:0000313" key="1">
    <source>
        <dbReference type="EMBL" id="KAA6392593.1"/>
    </source>
</evidence>
<feature type="non-terminal residue" evidence="1">
    <location>
        <position position="1"/>
    </location>
</feature>
<sequence>NNVYNLVAILKTAKEKMTHRINYTSKRPPSRDSYQTPNYANLVPQNPLQTTAQSQQTFVNAFHRNIEIEPQDPDQTIQTPEEVPPNAITATRALLIGLSGQKTSQIDIYAEEPSDEQVVEARQRARAATDLVTRKRPPKHNNPPAQPILAFDHILADLETKLLQQYRLIQVILTQIMNQDWTATLKLNLCTFKCIYDLQGKHDASMDGYDRIRELTENRSLRVLRQTEGAHPELEDTLLTRIVGLMGELDQEPKKNQLCNKQQI</sequence>
<accession>A0A5J4WD38</accession>